<evidence type="ECO:0000313" key="2">
    <source>
        <dbReference type="Proteomes" id="UP000001876"/>
    </source>
</evidence>
<proteinExistence type="predicted"/>
<dbReference type="EMBL" id="GG663739">
    <property type="protein sequence ID" value="EEH57187.1"/>
    <property type="molecule type" value="Genomic_DNA"/>
</dbReference>
<dbReference type="RefSeq" id="XP_003058732.1">
    <property type="nucleotide sequence ID" value="XM_003058686.1"/>
</dbReference>
<keyword evidence="2" id="KW-1185">Reference proteome</keyword>
<gene>
    <name evidence="1" type="ORF">MICPUCDRAFT_57811</name>
</gene>
<accession>C1MST1</accession>
<dbReference type="Proteomes" id="UP000001876">
    <property type="component" value="Unassembled WGS sequence"/>
</dbReference>
<reference evidence="1 2" key="1">
    <citation type="journal article" date="2009" name="Science">
        <title>Green evolution and dynamic adaptations revealed by genomes of the marine picoeukaryotes Micromonas.</title>
        <authorList>
            <person name="Worden A.Z."/>
            <person name="Lee J.H."/>
            <person name="Mock T."/>
            <person name="Rouze P."/>
            <person name="Simmons M.P."/>
            <person name="Aerts A.L."/>
            <person name="Allen A.E."/>
            <person name="Cuvelier M.L."/>
            <person name="Derelle E."/>
            <person name="Everett M.V."/>
            <person name="Foulon E."/>
            <person name="Grimwood J."/>
            <person name="Gundlach H."/>
            <person name="Henrissat B."/>
            <person name="Napoli C."/>
            <person name="McDonald S.M."/>
            <person name="Parker M.S."/>
            <person name="Rombauts S."/>
            <person name="Salamov A."/>
            <person name="Von Dassow P."/>
            <person name="Badger J.H."/>
            <person name="Coutinho P.M."/>
            <person name="Demir E."/>
            <person name="Dubchak I."/>
            <person name="Gentemann C."/>
            <person name="Eikrem W."/>
            <person name="Gready J.E."/>
            <person name="John U."/>
            <person name="Lanier W."/>
            <person name="Lindquist E.A."/>
            <person name="Lucas S."/>
            <person name="Mayer K.F."/>
            <person name="Moreau H."/>
            <person name="Not F."/>
            <person name="Otillar R."/>
            <person name="Panaud O."/>
            <person name="Pangilinan J."/>
            <person name="Paulsen I."/>
            <person name="Piegu B."/>
            <person name="Poliakov A."/>
            <person name="Robbens S."/>
            <person name="Schmutz J."/>
            <person name="Toulza E."/>
            <person name="Wyss T."/>
            <person name="Zelensky A."/>
            <person name="Zhou K."/>
            <person name="Armbrust E.V."/>
            <person name="Bhattacharya D."/>
            <person name="Goodenough U.W."/>
            <person name="Van de Peer Y."/>
            <person name="Grigoriev I.V."/>
        </authorList>
    </citation>
    <scope>NUCLEOTIDE SEQUENCE [LARGE SCALE GENOMIC DNA]</scope>
    <source>
        <strain evidence="1 2">CCMP1545</strain>
    </source>
</reference>
<evidence type="ECO:0000313" key="1">
    <source>
        <dbReference type="EMBL" id="EEH57187.1"/>
    </source>
</evidence>
<name>C1MST1_MICPC</name>
<dbReference type="GeneID" id="9683793"/>
<dbReference type="OrthoDB" id="2013641at2759"/>
<organism evidence="2">
    <name type="scientific">Micromonas pusilla (strain CCMP1545)</name>
    <name type="common">Picoplanktonic green alga</name>
    <dbReference type="NCBI Taxonomy" id="564608"/>
    <lineage>
        <taxon>Eukaryota</taxon>
        <taxon>Viridiplantae</taxon>
        <taxon>Chlorophyta</taxon>
        <taxon>Mamiellophyceae</taxon>
        <taxon>Mamiellales</taxon>
        <taxon>Mamiellaceae</taxon>
        <taxon>Micromonas</taxon>
    </lineage>
</organism>
<dbReference type="AlphaFoldDB" id="C1MST1"/>
<dbReference type="KEGG" id="mpp:MICPUCDRAFT_57811"/>
<sequence length="122" mass="13133">MTDEEGGGFGLDARTRYARQCDLPEPGSSRVTAAARANEKNTCVDVCAEFTGVKDCQTRCVQDADDKKHACREACQVAFGNACDRAFPASGDDGSTNFKICLSYMATSCHDTCKKFRGVGEL</sequence>
<protein>
    <submittedName>
        <fullName evidence="1">Predicted protein</fullName>
    </submittedName>
</protein>